<keyword evidence="5" id="KW-0808">Transferase</keyword>
<dbReference type="KEGG" id="mdx:BTO20_00805"/>
<sequence length="300" mass="32124">MAPTLNGSGRKVTLPAIAGKKAAREQIIQFAVSNYRQARVADRVGADIVVATDAVAMTELGRPNGLTLDLAEMKLFGEAVARGTTTALTMVTMPYWSYHSSIEKAVENAGWLIQNTGVEALECEGNVHHAPAIAAIVKAGIPVQAHIGLTSMRIPQIGGLRAQGKTVDRAKEIIDDAWAMVDAGCFSVLCEITTEELTQHLAEILPVPVISIGAGRGSDGSAIVVDDILGLYEEHVPRHVKLYSDLITSMETAMAEFVDDVRSGEYPQERHVVQMSHEVNSKFRSAVSSHVDGRTTAAAQ</sequence>
<keyword evidence="9" id="KW-1185">Reference proteome</keyword>
<evidence type="ECO:0000313" key="8">
    <source>
        <dbReference type="EMBL" id="ART67330.1"/>
    </source>
</evidence>
<gene>
    <name evidence="8" type="ORF">BTO20_00805</name>
</gene>
<evidence type="ECO:0000256" key="3">
    <source>
        <dbReference type="ARBA" id="ARBA00012618"/>
    </source>
</evidence>
<dbReference type="AlphaFoldDB" id="A0A1Y0BWQ0"/>
<organism evidence="8 9">
    <name type="scientific">Mycobacterium dioxanotrophicus</name>
    <dbReference type="NCBI Taxonomy" id="482462"/>
    <lineage>
        <taxon>Bacteria</taxon>
        <taxon>Bacillati</taxon>
        <taxon>Actinomycetota</taxon>
        <taxon>Actinomycetes</taxon>
        <taxon>Mycobacteriales</taxon>
        <taxon>Mycobacteriaceae</taxon>
        <taxon>Mycobacterium</taxon>
    </lineage>
</organism>
<dbReference type="SUPFAM" id="SSF51621">
    <property type="entry name" value="Phosphoenolpyruvate/pyruvate domain"/>
    <property type="match status" value="1"/>
</dbReference>
<dbReference type="GO" id="GO:0000287">
    <property type="term" value="F:magnesium ion binding"/>
    <property type="evidence" value="ECO:0007669"/>
    <property type="project" value="TreeGrafter"/>
</dbReference>
<dbReference type="EC" id="2.1.2.11" evidence="3"/>
<dbReference type="Gene3D" id="3.20.20.60">
    <property type="entry name" value="Phosphoenolpyruvate-binding domains"/>
    <property type="match status" value="1"/>
</dbReference>
<reference evidence="8 9" key="1">
    <citation type="submission" date="2017-04" db="EMBL/GenBank/DDBJ databases">
        <title>Whole Genome Sequence of 1,4-Dioxane Degrading Bacterium Mycobacterium dioxanotrophicus PH-06.</title>
        <authorList>
            <person name="He Y."/>
        </authorList>
    </citation>
    <scope>NUCLEOTIDE SEQUENCE [LARGE SCALE GENOMIC DNA]</scope>
    <source>
        <strain evidence="8 9">PH-06</strain>
    </source>
</reference>
<dbReference type="InterPro" id="IPR040442">
    <property type="entry name" value="Pyrv_kinase-like_dom_sf"/>
</dbReference>
<dbReference type="PIRSF" id="PIRSF000388">
    <property type="entry name" value="Pantoate_hydroxy_MeTrfase"/>
    <property type="match status" value="1"/>
</dbReference>
<name>A0A1Y0BWQ0_9MYCO</name>
<dbReference type="InterPro" id="IPR015813">
    <property type="entry name" value="Pyrv/PenolPyrv_kinase-like_dom"/>
</dbReference>
<comment type="similarity">
    <text evidence="1">Belongs to the PanB family.</text>
</comment>
<protein>
    <recommendedName>
        <fullName evidence="3">3-methyl-2-oxobutanoate hydroxymethyltransferase</fullName>
        <ecNumber evidence="3">2.1.2.11</ecNumber>
    </recommendedName>
</protein>
<proteinExistence type="inferred from homology"/>
<dbReference type="PANTHER" id="PTHR20881:SF0">
    <property type="entry name" value="3-METHYL-2-OXOBUTANOATE HYDROXYMETHYLTRANSFERASE"/>
    <property type="match status" value="1"/>
</dbReference>
<dbReference type="EMBL" id="CP020809">
    <property type="protein sequence ID" value="ART67330.1"/>
    <property type="molecule type" value="Genomic_DNA"/>
</dbReference>
<evidence type="ECO:0000256" key="5">
    <source>
        <dbReference type="ARBA" id="ARBA00022679"/>
    </source>
</evidence>
<keyword evidence="7" id="KW-0479">Metal-binding</keyword>
<accession>A0A1Y0BWQ0</accession>
<dbReference type="Proteomes" id="UP000195331">
    <property type="component" value="Chromosome"/>
</dbReference>
<evidence type="ECO:0000256" key="1">
    <source>
        <dbReference type="ARBA" id="ARBA00008676"/>
    </source>
</evidence>
<dbReference type="GO" id="GO:0003864">
    <property type="term" value="F:3-methyl-2-oxobutanoate hydroxymethyltransferase activity"/>
    <property type="evidence" value="ECO:0007669"/>
    <property type="project" value="UniProtKB-EC"/>
</dbReference>
<dbReference type="InterPro" id="IPR003700">
    <property type="entry name" value="Pantoate_hydroxy_MeTrfase"/>
</dbReference>
<dbReference type="PANTHER" id="PTHR20881">
    <property type="entry name" value="3-METHYL-2-OXOBUTANOATE HYDROXYMETHYLTRANSFERASE"/>
    <property type="match status" value="1"/>
</dbReference>
<evidence type="ECO:0000313" key="9">
    <source>
        <dbReference type="Proteomes" id="UP000195331"/>
    </source>
</evidence>
<evidence type="ECO:0000256" key="7">
    <source>
        <dbReference type="PIRSR" id="PIRSR000388-3"/>
    </source>
</evidence>
<evidence type="ECO:0000256" key="6">
    <source>
        <dbReference type="PIRSR" id="PIRSR000388-1"/>
    </source>
</evidence>
<feature type="active site" description="Proton acceptor" evidence="6">
    <location>
        <position position="191"/>
    </location>
</feature>
<feature type="binding site" evidence="7">
    <location>
        <position position="53"/>
    </location>
    <ligand>
        <name>Mg(2+)</name>
        <dbReference type="ChEBI" id="CHEBI:18420"/>
    </ligand>
</feature>
<dbReference type="Pfam" id="PF02548">
    <property type="entry name" value="Pantoate_transf"/>
    <property type="match status" value="1"/>
</dbReference>
<evidence type="ECO:0000256" key="4">
    <source>
        <dbReference type="ARBA" id="ARBA00022655"/>
    </source>
</evidence>
<comment type="cofactor">
    <cofactor evidence="7">
        <name>Mg(2+)</name>
        <dbReference type="ChEBI" id="CHEBI:18420"/>
    </cofactor>
    <text evidence="7">Binds 1 Mg(2+) ion per subunit.</text>
</comment>
<evidence type="ECO:0000256" key="2">
    <source>
        <dbReference type="ARBA" id="ARBA00011424"/>
    </source>
</evidence>
<dbReference type="GO" id="GO:0015940">
    <property type="term" value="P:pantothenate biosynthetic process"/>
    <property type="evidence" value="ECO:0007669"/>
    <property type="project" value="UniProtKB-KW"/>
</dbReference>
<keyword evidence="4" id="KW-0566">Pantothenate biosynthesis</keyword>
<keyword evidence="7" id="KW-0460">Magnesium</keyword>
<comment type="subunit">
    <text evidence="2">Homodecamer; pentamer of dimers.</text>
</comment>
<feature type="binding site" evidence="7">
    <location>
        <position position="124"/>
    </location>
    <ligand>
        <name>Mg(2+)</name>
        <dbReference type="ChEBI" id="CHEBI:18420"/>
    </ligand>
</feature>